<gene>
    <name evidence="1" type="ORF">ABID37_002424</name>
</gene>
<protein>
    <recommendedName>
        <fullName evidence="3">Glycosyltransferase family 2 protein</fullName>
    </recommendedName>
</protein>
<keyword evidence="2" id="KW-1185">Reference proteome</keyword>
<dbReference type="InterPro" id="IPR029044">
    <property type="entry name" value="Nucleotide-diphossugar_trans"/>
</dbReference>
<accession>A0ABV2N0C4</accession>
<dbReference type="EMBL" id="JBEPML010000007">
    <property type="protein sequence ID" value="MET3792209.1"/>
    <property type="molecule type" value="Genomic_DNA"/>
</dbReference>
<evidence type="ECO:0000313" key="1">
    <source>
        <dbReference type="EMBL" id="MET3792209.1"/>
    </source>
</evidence>
<dbReference type="RefSeq" id="WP_354194982.1">
    <property type="nucleotide sequence ID" value="NZ_JBEPML010000007.1"/>
</dbReference>
<proteinExistence type="predicted"/>
<dbReference type="Proteomes" id="UP001549076">
    <property type="component" value="Unassembled WGS sequence"/>
</dbReference>
<evidence type="ECO:0008006" key="3">
    <source>
        <dbReference type="Google" id="ProtNLM"/>
    </source>
</evidence>
<name>A0ABV2N0C4_9HYPH</name>
<dbReference type="SUPFAM" id="SSF53448">
    <property type="entry name" value="Nucleotide-diphospho-sugar transferases"/>
    <property type="match status" value="1"/>
</dbReference>
<dbReference type="Gene3D" id="3.90.550.10">
    <property type="entry name" value="Spore Coat Polysaccharide Biosynthesis Protein SpsA, Chain A"/>
    <property type="match status" value="1"/>
</dbReference>
<sequence>MNVLPDIFIEKVNRAQQDLVIFAVMRNESLRLHAWLRHYRDIGVRQFAIVDNGSTDATWDILAAQDDVVFTRIDGGYAQSNFGVDWAHEFHDRISPGTWVLFADCDELLVYRGWPQSPLSAVLDKVRRQNRNAIYAFMLDMYPRGPLETAWLEEDSDIFQVSPCFDLDYIFRFRPQKPWGKTGAALEIVGGPRVRILSSFEKEARSTWVDYWLCGQMDRILPHVPDSLVATVVRSMPRQMPCLSKVPLVLTGSGFRYTNAHGGTGGHLHGENMVLCHFKFLADFARRVNEEAARKEHYRRGTEYILYADTIRRRGHLDLSYERSTEFKGAEQLVELGLIRDITPWCAQAPSPALIEAAARKRPERVPDGLAS</sequence>
<comment type="caution">
    <text evidence="1">The sequence shown here is derived from an EMBL/GenBank/DDBJ whole genome shotgun (WGS) entry which is preliminary data.</text>
</comment>
<dbReference type="Pfam" id="PF13704">
    <property type="entry name" value="Glyco_tranf_2_4"/>
    <property type="match status" value="1"/>
</dbReference>
<organism evidence="1 2">
    <name type="scientific">Aquamicrobium terrae</name>
    <dbReference type="NCBI Taxonomy" id="1324945"/>
    <lineage>
        <taxon>Bacteria</taxon>
        <taxon>Pseudomonadati</taxon>
        <taxon>Pseudomonadota</taxon>
        <taxon>Alphaproteobacteria</taxon>
        <taxon>Hyphomicrobiales</taxon>
        <taxon>Phyllobacteriaceae</taxon>
        <taxon>Aquamicrobium</taxon>
    </lineage>
</organism>
<reference evidence="1 2" key="1">
    <citation type="submission" date="2024-06" db="EMBL/GenBank/DDBJ databases">
        <title>Genomic Encyclopedia of Type Strains, Phase IV (KMG-IV): sequencing the most valuable type-strain genomes for metagenomic binning, comparative biology and taxonomic classification.</title>
        <authorList>
            <person name="Goeker M."/>
        </authorList>
    </citation>
    <scope>NUCLEOTIDE SEQUENCE [LARGE SCALE GENOMIC DNA]</scope>
    <source>
        <strain evidence="1 2">DSM 27865</strain>
    </source>
</reference>
<evidence type="ECO:0000313" key="2">
    <source>
        <dbReference type="Proteomes" id="UP001549076"/>
    </source>
</evidence>